<reference evidence="2 3" key="1">
    <citation type="submission" date="2019-10" db="EMBL/GenBank/DDBJ databases">
        <title>Genomic and transcriptomic insights into the perfect genentic adaptation of a filamentous nitrogen-fixing cyanobacterium to rice fields.</title>
        <authorList>
            <person name="Chen Z."/>
        </authorList>
    </citation>
    <scope>NUCLEOTIDE SEQUENCE [LARGE SCALE GENOMIC DNA]</scope>
    <source>
        <strain evidence="2">CCNUC1</strain>
    </source>
</reference>
<keyword evidence="3" id="KW-1185">Reference proteome</keyword>
<sequence>MKKHLSQSLPIAPSRKLKITILTVGSRGDLQPYCALAIGLKRAGHEVTIATHENFEPFVRKFDFKFAPIAGNMEEFLQSKLLQRLIAGEKLKKEEGDKLLLQQLESAWSACVGSEVIIYTPLAAFGYHIAEKLGVPCFFASVLPLTPTGMFGFLKFAQTTKNPLKKLINYGSYIKSRVFALAKISSTAQ</sequence>
<evidence type="ECO:0000313" key="2">
    <source>
        <dbReference type="EMBL" id="QFS49552.1"/>
    </source>
</evidence>
<gene>
    <name evidence="2" type="ORF">GXM_07046</name>
</gene>
<evidence type="ECO:0000259" key="1">
    <source>
        <dbReference type="Pfam" id="PF03033"/>
    </source>
</evidence>
<dbReference type="Pfam" id="PF03033">
    <property type="entry name" value="Glyco_transf_28"/>
    <property type="match status" value="1"/>
</dbReference>
<dbReference type="AlphaFoldDB" id="A0A5P8WAD5"/>
<keyword evidence="2" id="KW-0808">Transferase</keyword>
<dbReference type="PANTHER" id="PTHR48050">
    <property type="entry name" value="STEROL 3-BETA-GLUCOSYLTRANSFERASE"/>
    <property type="match status" value="1"/>
</dbReference>
<protein>
    <submittedName>
        <fullName evidence="2">Glycosyltransferase</fullName>
    </submittedName>
</protein>
<proteinExistence type="predicted"/>
<dbReference type="GO" id="GO:1901137">
    <property type="term" value="P:carbohydrate derivative biosynthetic process"/>
    <property type="evidence" value="ECO:0007669"/>
    <property type="project" value="UniProtKB-ARBA"/>
</dbReference>
<dbReference type="GO" id="GO:0016758">
    <property type="term" value="F:hexosyltransferase activity"/>
    <property type="evidence" value="ECO:0007669"/>
    <property type="project" value="InterPro"/>
</dbReference>
<dbReference type="InterPro" id="IPR050426">
    <property type="entry name" value="Glycosyltransferase_28"/>
</dbReference>
<dbReference type="InterPro" id="IPR004276">
    <property type="entry name" value="GlycoTrans_28_N"/>
</dbReference>
<dbReference type="Gene3D" id="3.40.50.2000">
    <property type="entry name" value="Glycogen Phosphorylase B"/>
    <property type="match status" value="1"/>
</dbReference>
<dbReference type="EMBL" id="CP045227">
    <property type="protein sequence ID" value="QFS49552.1"/>
    <property type="molecule type" value="Genomic_DNA"/>
</dbReference>
<dbReference type="SUPFAM" id="SSF53756">
    <property type="entry name" value="UDP-Glycosyltransferase/glycogen phosphorylase"/>
    <property type="match status" value="1"/>
</dbReference>
<dbReference type="Proteomes" id="UP000326678">
    <property type="component" value="Chromosome Gxm2"/>
</dbReference>
<organism evidence="2 3">
    <name type="scientific">Nostoc sphaeroides CCNUC1</name>
    <dbReference type="NCBI Taxonomy" id="2653204"/>
    <lineage>
        <taxon>Bacteria</taxon>
        <taxon>Bacillati</taxon>
        <taxon>Cyanobacteriota</taxon>
        <taxon>Cyanophyceae</taxon>
        <taxon>Nostocales</taxon>
        <taxon>Nostocaceae</taxon>
        <taxon>Nostoc</taxon>
    </lineage>
</organism>
<feature type="domain" description="Glycosyltransferase family 28 N-terminal" evidence="1">
    <location>
        <begin position="19"/>
        <end position="150"/>
    </location>
</feature>
<name>A0A5P8WAD5_9NOSO</name>
<dbReference type="GO" id="GO:0005975">
    <property type="term" value="P:carbohydrate metabolic process"/>
    <property type="evidence" value="ECO:0007669"/>
    <property type="project" value="InterPro"/>
</dbReference>
<evidence type="ECO:0000313" key="3">
    <source>
        <dbReference type="Proteomes" id="UP000326678"/>
    </source>
</evidence>
<dbReference type="KEGG" id="nsh:GXM_07046"/>
<dbReference type="RefSeq" id="WP_194198929.1">
    <property type="nucleotide sequence ID" value="NZ_CP045227.1"/>
</dbReference>
<dbReference type="PANTHER" id="PTHR48050:SF13">
    <property type="entry name" value="STEROL 3-BETA-GLUCOSYLTRANSFERASE UGT80A2"/>
    <property type="match status" value="1"/>
</dbReference>
<accession>A0A5P8WAD5</accession>